<dbReference type="CDD" id="cd03214">
    <property type="entry name" value="ABC_Iron-Siderophores_B12_Hemin"/>
    <property type="match status" value="1"/>
</dbReference>
<dbReference type="EMBL" id="CP031356">
    <property type="protein sequence ID" value="AXK46136.1"/>
    <property type="molecule type" value="Genomic_DNA"/>
</dbReference>
<keyword evidence="8" id="KW-1185">Reference proteome</keyword>
<evidence type="ECO:0000256" key="3">
    <source>
        <dbReference type="ARBA" id="ARBA00022840"/>
    </source>
</evidence>
<dbReference type="InterPro" id="IPR017871">
    <property type="entry name" value="ABC_transporter-like_CS"/>
</dbReference>
<dbReference type="InterPro" id="IPR003439">
    <property type="entry name" value="ABC_transporter-like_ATP-bd"/>
</dbReference>
<evidence type="ECO:0000256" key="1">
    <source>
        <dbReference type="ARBA" id="ARBA00022448"/>
    </source>
</evidence>
<sequence length="302" mass="31993">MRIEIEDVTVALGGHEVVRGVSLEVPTGTVLGLVGPNGSGKSSLLRTLYRAVVPREGAVRVGGRDVRAMRGRESARTLAVMLQDAPAEFDLSVEETVMLGRGPHHPTFGRDTAEDLEVVAAAMARTGIADLADRMIATLSGGQRQRVMLARALAQQAPVLVLDEPSNHLDISHQHELMSTVRDLGGTTLAALHDLTLAAQYCDRVAVLEQGRLVAVGPPAEVLTPALIRRTFHVHARVLTGSPHPVFAFRRAGAEDPSAAEATPTPTPTDTTTPTAPMSLPTPTTPTAPTAPSTERESSPHR</sequence>
<feature type="domain" description="ABC transporter" evidence="5">
    <location>
        <begin position="3"/>
        <end position="235"/>
    </location>
</feature>
<evidence type="ECO:0000313" key="7">
    <source>
        <dbReference type="EMBL" id="RRR23876.1"/>
    </source>
</evidence>
<keyword evidence="2" id="KW-0547">Nucleotide-binding</keyword>
<dbReference type="SMART" id="SM00382">
    <property type="entry name" value="AAA"/>
    <property type="match status" value="1"/>
</dbReference>
<dbReference type="AlphaFoldDB" id="A0A345YQD4"/>
<feature type="region of interest" description="Disordered" evidence="4">
    <location>
        <begin position="254"/>
        <end position="302"/>
    </location>
</feature>
<dbReference type="InterPro" id="IPR027417">
    <property type="entry name" value="P-loop_NTPase"/>
</dbReference>
<dbReference type="RefSeq" id="WP_115413886.1">
    <property type="nucleotide sequence ID" value="NZ_CP031356.1"/>
</dbReference>
<evidence type="ECO:0000256" key="2">
    <source>
        <dbReference type="ARBA" id="ARBA00022741"/>
    </source>
</evidence>
<reference evidence="6 8" key="1">
    <citation type="submission" date="2018-07" db="EMBL/GenBank/DDBJ databases">
        <title>Brachybacterium saurashtrense DSM 23186 genome sequence.</title>
        <authorList>
            <person name="Guo L."/>
        </authorList>
    </citation>
    <scope>NUCLEOTIDE SEQUENCE [LARGE SCALE GENOMIC DNA]</scope>
    <source>
        <strain evidence="6 8">DSM 23186</strain>
    </source>
</reference>
<organism evidence="7 9">
    <name type="scientific">Brachybacterium saurashtrense</name>
    <dbReference type="NCBI Taxonomy" id="556288"/>
    <lineage>
        <taxon>Bacteria</taxon>
        <taxon>Bacillati</taxon>
        <taxon>Actinomycetota</taxon>
        <taxon>Actinomycetes</taxon>
        <taxon>Micrococcales</taxon>
        <taxon>Dermabacteraceae</taxon>
        <taxon>Brachybacterium</taxon>
    </lineage>
</organism>
<dbReference type="OrthoDB" id="5296765at2"/>
<dbReference type="FunFam" id="3.40.50.300:FF:000134">
    <property type="entry name" value="Iron-enterobactin ABC transporter ATP-binding protein"/>
    <property type="match status" value="1"/>
</dbReference>
<dbReference type="Pfam" id="PF00005">
    <property type="entry name" value="ABC_tran"/>
    <property type="match status" value="1"/>
</dbReference>
<dbReference type="GO" id="GO:0005524">
    <property type="term" value="F:ATP binding"/>
    <property type="evidence" value="ECO:0007669"/>
    <property type="project" value="UniProtKB-KW"/>
</dbReference>
<evidence type="ECO:0000259" key="5">
    <source>
        <dbReference type="PROSITE" id="PS50893"/>
    </source>
</evidence>
<keyword evidence="1" id="KW-0813">Transport</keyword>
<feature type="compositionally biased region" description="Low complexity" evidence="4">
    <location>
        <begin position="255"/>
        <end position="293"/>
    </location>
</feature>
<dbReference type="InterPro" id="IPR003593">
    <property type="entry name" value="AAA+_ATPase"/>
</dbReference>
<dbReference type="Proteomes" id="UP000254236">
    <property type="component" value="Chromosome"/>
</dbReference>
<evidence type="ECO:0000256" key="4">
    <source>
        <dbReference type="SAM" id="MobiDB-lite"/>
    </source>
</evidence>
<proteinExistence type="predicted"/>
<dbReference type="PANTHER" id="PTHR42794">
    <property type="entry name" value="HEMIN IMPORT ATP-BINDING PROTEIN HMUV"/>
    <property type="match status" value="1"/>
</dbReference>
<name>A0A345YQD4_9MICO</name>
<evidence type="ECO:0000313" key="8">
    <source>
        <dbReference type="Proteomes" id="UP000254236"/>
    </source>
</evidence>
<dbReference type="KEGG" id="bsau:DWV08_11310"/>
<dbReference type="PROSITE" id="PS00211">
    <property type="entry name" value="ABC_TRANSPORTER_1"/>
    <property type="match status" value="1"/>
</dbReference>
<evidence type="ECO:0000313" key="6">
    <source>
        <dbReference type="EMBL" id="AXK46136.1"/>
    </source>
</evidence>
<dbReference type="SUPFAM" id="SSF52540">
    <property type="entry name" value="P-loop containing nucleoside triphosphate hydrolases"/>
    <property type="match status" value="1"/>
</dbReference>
<dbReference type="EMBL" id="QSWH01000002">
    <property type="protein sequence ID" value="RRR23876.1"/>
    <property type="molecule type" value="Genomic_DNA"/>
</dbReference>
<dbReference type="Proteomes" id="UP000282185">
    <property type="component" value="Unassembled WGS sequence"/>
</dbReference>
<dbReference type="Gene3D" id="3.40.50.300">
    <property type="entry name" value="P-loop containing nucleotide triphosphate hydrolases"/>
    <property type="match status" value="1"/>
</dbReference>
<dbReference type="PANTHER" id="PTHR42794:SF2">
    <property type="entry name" value="ABC TRANSPORTER ATP-BINDING PROTEIN"/>
    <property type="match status" value="1"/>
</dbReference>
<gene>
    <name evidence="6" type="ORF">DWV08_11310</name>
    <name evidence="7" type="ORF">DXU92_03060</name>
</gene>
<keyword evidence="3 7" id="KW-0067">ATP-binding</keyword>
<accession>A0A345YQD4</accession>
<protein>
    <submittedName>
        <fullName evidence="7">ABC transporter ATP-binding protein</fullName>
    </submittedName>
</protein>
<evidence type="ECO:0000313" key="9">
    <source>
        <dbReference type="Proteomes" id="UP000282185"/>
    </source>
</evidence>
<dbReference type="GO" id="GO:0016887">
    <property type="term" value="F:ATP hydrolysis activity"/>
    <property type="evidence" value="ECO:0007669"/>
    <property type="project" value="InterPro"/>
</dbReference>
<dbReference type="PROSITE" id="PS50893">
    <property type="entry name" value="ABC_TRANSPORTER_2"/>
    <property type="match status" value="1"/>
</dbReference>
<reference evidence="7 9" key="2">
    <citation type="submission" date="2018-08" db="EMBL/GenBank/DDBJ databases">
        <title>Brachybacterium saurashtrense DSM 23186.</title>
        <authorList>
            <person name="Li Y."/>
        </authorList>
    </citation>
    <scope>NUCLEOTIDE SEQUENCE [LARGE SCALE GENOMIC DNA]</scope>
    <source>
        <strain evidence="7 9">DSM 23186</strain>
    </source>
</reference>